<dbReference type="Gene3D" id="3.40.30.10">
    <property type="entry name" value="Glutaredoxin"/>
    <property type="match status" value="1"/>
</dbReference>
<feature type="chain" id="PRO_5013167327" description="Transcriptional regulator" evidence="1">
    <location>
        <begin position="24"/>
        <end position="129"/>
    </location>
</feature>
<dbReference type="EMBL" id="FXYE01000002">
    <property type="protein sequence ID" value="SMX42891.1"/>
    <property type="molecule type" value="Genomic_DNA"/>
</dbReference>
<keyword evidence="1" id="KW-0732">Signal</keyword>
<dbReference type="SUPFAM" id="SSF52833">
    <property type="entry name" value="Thioredoxin-like"/>
    <property type="match status" value="1"/>
</dbReference>
<dbReference type="RefSeq" id="WP_093967311.1">
    <property type="nucleotide sequence ID" value="NZ_FXYE01000002.1"/>
</dbReference>
<protein>
    <recommendedName>
        <fullName evidence="4">Transcriptional regulator</fullName>
    </recommendedName>
</protein>
<dbReference type="Proteomes" id="UP000202922">
    <property type="component" value="Unassembled WGS sequence"/>
</dbReference>
<name>A0A238KJE2_9RHOB</name>
<evidence type="ECO:0000256" key="1">
    <source>
        <dbReference type="SAM" id="SignalP"/>
    </source>
</evidence>
<reference evidence="3" key="1">
    <citation type="submission" date="2017-05" db="EMBL/GenBank/DDBJ databases">
        <authorList>
            <person name="Rodrigo-Torres L."/>
            <person name="Arahal R. D."/>
            <person name="Lucena T."/>
        </authorList>
    </citation>
    <scope>NUCLEOTIDE SEQUENCE [LARGE SCALE GENOMIC DNA]</scope>
    <source>
        <strain evidence="3">CECT 8621</strain>
    </source>
</reference>
<gene>
    <name evidence="2" type="ORF">COL8621_02118</name>
</gene>
<sequence length="129" mass="14241">MRILGAILGLGLSALALAGPAQADMRLLMVEQKGCAYCIMWENEIGPIYPKTAEGKTAPLRKADLRALPDDIELRSKPRFTPTFVLLRDGVEVSRIEGYPGEDFFWGLLGRMLETQTETTAQNLSRTEG</sequence>
<dbReference type="InterPro" id="IPR036249">
    <property type="entry name" value="Thioredoxin-like_sf"/>
</dbReference>
<accession>A0A238KJE2</accession>
<evidence type="ECO:0000313" key="3">
    <source>
        <dbReference type="Proteomes" id="UP000202922"/>
    </source>
</evidence>
<evidence type="ECO:0008006" key="4">
    <source>
        <dbReference type="Google" id="ProtNLM"/>
    </source>
</evidence>
<dbReference type="AlphaFoldDB" id="A0A238KJE2"/>
<proteinExistence type="predicted"/>
<evidence type="ECO:0000313" key="2">
    <source>
        <dbReference type="EMBL" id="SMX42891.1"/>
    </source>
</evidence>
<dbReference type="OrthoDB" id="7362982at2"/>
<feature type="signal peptide" evidence="1">
    <location>
        <begin position="1"/>
        <end position="23"/>
    </location>
</feature>
<keyword evidence="3" id="KW-1185">Reference proteome</keyword>
<organism evidence="2 3">
    <name type="scientific">Actibacterium lipolyticum</name>
    <dbReference type="NCBI Taxonomy" id="1524263"/>
    <lineage>
        <taxon>Bacteria</taxon>
        <taxon>Pseudomonadati</taxon>
        <taxon>Pseudomonadota</taxon>
        <taxon>Alphaproteobacteria</taxon>
        <taxon>Rhodobacterales</taxon>
        <taxon>Roseobacteraceae</taxon>
        <taxon>Actibacterium</taxon>
    </lineage>
</organism>